<dbReference type="Proteomes" id="UP000546031">
    <property type="component" value="Unassembled WGS sequence"/>
</dbReference>
<keyword evidence="3" id="KW-1185">Reference proteome</keyword>
<protein>
    <submittedName>
        <fullName evidence="2">Beta-lactamase family protein</fullName>
    </submittedName>
</protein>
<dbReference type="EMBL" id="JABWTA010000001">
    <property type="protein sequence ID" value="NVE95656.1"/>
    <property type="molecule type" value="Genomic_DNA"/>
</dbReference>
<accession>A0A850HEV6</accession>
<dbReference type="InterPro" id="IPR050789">
    <property type="entry name" value="Diverse_Enzym_Activities"/>
</dbReference>
<feature type="domain" description="Beta-lactamase-related" evidence="1">
    <location>
        <begin position="61"/>
        <end position="380"/>
    </location>
</feature>
<organism evidence="2 3">
    <name type="scientific">Altererythrobacter lutimaris</name>
    <dbReference type="NCBI Taxonomy" id="2743979"/>
    <lineage>
        <taxon>Bacteria</taxon>
        <taxon>Pseudomonadati</taxon>
        <taxon>Pseudomonadota</taxon>
        <taxon>Alphaproteobacteria</taxon>
        <taxon>Sphingomonadales</taxon>
        <taxon>Erythrobacteraceae</taxon>
        <taxon>Altererythrobacter</taxon>
    </lineage>
</organism>
<reference evidence="2 3" key="1">
    <citation type="submission" date="2020-06" db="EMBL/GenBank/DDBJ databases">
        <title>Altererythrobacter lutimaris sp. nov., a marine bacterium isolated from a tidal flat.</title>
        <authorList>
            <person name="Kim D."/>
            <person name="Yoo Y."/>
            <person name="Kim J.-J."/>
        </authorList>
    </citation>
    <scope>NUCLEOTIDE SEQUENCE [LARGE SCALE GENOMIC DNA]</scope>
    <source>
        <strain evidence="2 3">JGD-16</strain>
    </source>
</reference>
<evidence type="ECO:0000313" key="3">
    <source>
        <dbReference type="Proteomes" id="UP000546031"/>
    </source>
</evidence>
<dbReference type="PANTHER" id="PTHR43283">
    <property type="entry name" value="BETA-LACTAMASE-RELATED"/>
    <property type="match status" value="1"/>
</dbReference>
<sequence length="485" mass="51462">MEEVPILKHLKILPLAALATACTNSSDSDGEAEQARLAAIAYNPAPRIAVEGAPLSYASLEQYAKELGIPAAGYALFKDGELIHQEFVGEDIGPDSLFQSASLSKAVAAATIAILAEREGVSLDEDIAPYITSFDLTSVKGYQAPVTLRELLSHTSQSDVGGFAGYPRTDPIPSNVDVIFGSDATNSKPVEFTQEEGKWYYSGGGYQIAQAFAEDVSNKSFGDLAKDLVLDPVGMERSAFIIALDPQAVAPLFPVEGFERSGAVEGGWHNFPELAAAGLWTTAEDYGKFIVAVMEAAGGETNTGLPTSVAKDMLTVVGDTGRSRGYGLGLGILMAEDGTVESFEHHGSNTGYRASFSAFPKDRAVSVVMTNHPDGIQLATESNRGFGANLGYDDPVARTVVRKAMSEKVAQSCLGEFSNQDEPASTINLLQQDGKAVLRNKDGDYGLVHLGDGEFIYPNLGITVTCDHSKIPSRVSLQGSTFLKN</sequence>
<evidence type="ECO:0000313" key="2">
    <source>
        <dbReference type="EMBL" id="NVE95656.1"/>
    </source>
</evidence>
<dbReference type="InterPro" id="IPR012338">
    <property type="entry name" value="Beta-lactam/transpept-like"/>
</dbReference>
<dbReference type="AlphaFoldDB" id="A0A850HEV6"/>
<dbReference type="SUPFAM" id="SSF56601">
    <property type="entry name" value="beta-lactamase/transpeptidase-like"/>
    <property type="match status" value="1"/>
</dbReference>
<evidence type="ECO:0000259" key="1">
    <source>
        <dbReference type="Pfam" id="PF00144"/>
    </source>
</evidence>
<dbReference type="Gene3D" id="3.40.710.10">
    <property type="entry name" value="DD-peptidase/beta-lactamase superfamily"/>
    <property type="match status" value="1"/>
</dbReference>
<dbReference type="InterPro" id="IPR001466">
    <property type="entry name" value="Beta-lactam-related"/>
</dbReference>
<name>A0A850HEV6_9SPHN</name>
<proteinExistence type="predicted"/>
<dbReference type="RefSeq" id="WP_176273855.1">
    <property type="nucleotide sequence ID" value="NZ_JABWTA010000001.1"/>
</dbReference>
<gene>
    <name evidence="2" type="ORF">HUO12_12175</name>
</gene>
<comment type="caution">
    <text evidence="2">The sequence shown here is derived from an EMBL/GenBank/DDBJ whole genome shotgun (WGS) entry which is preliminary data.</text>
</comment>
<dbReference type="Pfam" id="PF00144">
    <property type="entry name" value="Beta-lactamase"/>
    <property type="match status" value="1"/>
</dbReference>